<dbReference type="InterPro" id="IPR029068">
    <property type="entry name" value="Glyas_Bleomycin-R_OHBP_Dase"/>
</dbReference>
<evidence type="ECO:0000259" key="2">
    <source>
        <dbReference type="PROSITE" id="PS51819"/>
    </source>
</evidence>
<dbReference type="PANTHER" id="PTHR43048">
    <property type="entry name" value="METHYLMALONYL-COA EPIMERASE"/>
    <property type="match status" value="1"/>
</dbReference>
<dbReference type="RefSeq" id="WP_079731445.1">
    <property type="nucleotide sequence ID" value="NZ_FVZE01000007.1"/>
</dbReference>
<name>A0A1U6IIT9_9SPHN</name>
<dbReference type="Proteomes" id="UP000190989">
    <property type="component" value="Unassembled WGS sequence"/>
</dbReference>
<evidence type="ECO:0000313" key="3">
    <source>
        <dbReference type="EMBL" id="SLK07929.1"/>
    </source>
</evidence>
<dbReference type="Pfam" id="PF00903">
    <property type="entry name" value="Glyoxalase"/>
    <property type="match status" value="1"/>
</dbReference>
<dbReference type="GO" id="GO:0046872">
    <property type="term" value="F:metal ion binding"/>
    <property type="evidence" value="ECO:0007669"/>
    <property type="project" value="UniProtKB-KW"/>
</dbReference>
<organism evidence="3 4">
    <name type="scientific">Novosphingobium mathurense</name>
    <dbReference type="NCBI Taxonomy" id="428990"/>
    <lineage>
        <taxon>Bacteria</taxon>
        <taxon>Pseudomonadati</taxon>
        <taxon>Pseudomonadota</taxon>
        <taxon>Alphaproteobacteria</taxon>
        <taxon>Sphingomonadales</taxon>
        <taxon>Sphingomonadaceae</taxon>
        <taxon>Novosphingobium</taxon>
    </lineage>
</organism>
<reference evidence="4" key="1">
    <citation type="submission" date="2017-02" db="EMBL/GenBank/DDBJ databases">
        <authorList>
            <person name="Varghese N."/>
            <person name="Submissions S."/>
        </authorList>
    </citation>
    <scope>NUCLEOTIDE SEQUENCE [LARGE SCALE GENOMIC DNA]</scope>
    <source>
        <strain evidence="4">SM117</strain>
    </source>
</reference>
<dbReference type="InterPro" id="IPR004360">
    <property type="entry name" value="Glyas_Fos-R_dOase_dom"/>
</dbReference>
<dbReference type="GO" id="GO:0004493">
    <property type="term" value="F:methylmalonyl-CoA epimerase activity"/>
    <property type="evidence" value="ECO:0007669"/>
    <property type="project" value="TreeGrafter"/>
</dbReference>
<feature type="domain" description="VOC" evidence="2">
    <location>
        <begin position="154"/>
        <end position="278"/>
    </location>
</feature>
<dbReference type="AlphaFoldDB" id="A0A1U6IIT9"/>
<accession>A0A1U6IIT9</accession>
<dbReference type="Gene3D" id="3.10.180.10">
    <property type="entry name" value="2,3-Dihydroxybiphenyl 1,2-Dioxygenase, domain 1"/>
    <property type="match status" value="2"/>
</dbReference>
<keyword evidence="1" id="KW-0479">Metal-binding</keyword>
<dbReference type="STRING" id="428990.SAMN06295987_10789"/>
<feature type="domain" description="VOC" evidence="2">
    <location>
        <begin position="8"/>
        <end position="115"/>
    </location>
</feature>
<keyword evidence="3" id="KW-0223">Dioxygenase</keyword>
<gene>
    <name evidence="3" type="ORF">SAMN06295987_10789</name>
</gene>
<dbReference type="PROSITE" id="PS51819">
    <property type="entry name" value="VOC"/>
    <property type="match status" value="2"/>
</dbReference>
<keyword evidence="4" id="KW-1185">Reference proteome</keyword>
<evidence type="ECO:0000313" key="4">
    <source>
        <dbReference type="Proteomes" id="UP000190989"/>
    </source>
</evidence>
<dbReference type="PANTHER" id="PTHR43048:SF3">
    <property type="entry name" value="METHYLMALONYL-COA EPIMERASE, MITOCHONDRIAL"/>
    <property type="match status" value="1"/>
</dbReference>
<dbReference type="InterPro" id="IPR051785">
    <property type="entry name" value="MMCE/EMCE_epimerase"/>
</dbReference>
<protein>
    <submittedName>
        <fullName evidence="3">Catechol-2,3-dioxygenase</fullName>
    </submittedName>
</protein>
<dbReference type="GO" id="GO:0051213">
    <property type="term" value="F:dioxygenase activity"/>
    <property type="evidence" value="ECO:0007669"/>
    <property type="project" value="UniProtKB-KW"/>
</dbReference>
<sequence length="309" mass="33793">MALTSAQDLAYVVFSAPDLERMRAFLLEFGLREAEGGDADSLYMTGWGKAPFLHKTIRGEQAGFAAVGFDVGSLEALERLAIADGLPVEDLAGPGGGKVVHLTDPDGFAVDAVAGRAPQEDVLPGGRNWNQYGRVTRMGRKDAELSTGPSHVMRLGHLVLSVAHAPTSEAWYQERFGLLVSDAIELDDGHYLGSFMRCDRGDEPADHHSLFLAQNGSDPAYRHAAFEVLDMDDLLVGHDYLEEAGATKSWGVGRHLLGGQVFDYWRDPFGHVLEHWTDGDLLVSSDQARRYGMKELHSRLWGTEFPGSL</sequence>
<dbReference type="InterPro" id="IPR037523">
    <property type="entry name" value="VOC_core"/>
</dbReference>
<dbReference type="GO" id="GO:0046491">
    <property type="term" value="P:L-methylmalonyl-CoA metabolic process"/>
    <property type="evidence" value="ECO:0007669"/>
    <property type="project" value="TreeGrafter"/>
</dbReference>
<proteinExistence type="predicted"/>
<dbReference type="EMBL" id="FVZE01000007">
    <property type="protein sequence ID" value="SLK07929.1"/>
    <property type="molecule type" value="Genomic_DNA"/>
</dbReference>
<evidence type="ECO:0000256" key="1">
    <source>
        <dbReference type="ARBA" id="ARBA00022723"/>
    </source>
</evidence>
<keyword evidence="3" id="KW-0560">Oxidoreductase</keyword>
<dbReference type="SUPFAM" id="SSF54593">
    <property type="entry name" value="Glyoxalase/Bleomycin resistance protein/Dihydroxybiphenyl dioxygenase"/>
    <property type="match status" value="1"/>
</dbReference>